<name>A0A0A1WHA4_ZEUCU</name>
<feature type="non-terminal residue" evidence="2">
    <location>
        <position position="121"/>
    </location>
</feature>
<reference evidence="2" key="1">
    <citation type="submission" date="2014-11" db="EMBL/GenBank/DDBJ databases">
        <authorList>
            <person name="Geib S."/>
        </authorList>
    </citation>
    <scope>NUCLEOTIDE SEQUENCE</scope>
</reference>
<dbReference type="AlphaFoldDB" id="A0A0A1WHA4"/>
<feature type="compositionally biased region" description="Pro residues" evidence="1">
    <location>
        <begin position="62"/>
        <end position="74"/>
    </location>
</feature>
<evidence type="ECO:0000313" key="2">
    <source>
        <dbReference type="EMBL" id="JAC98413.1"/>
    </source>
</evidence>
<organism evidence="2">
    <name type="scientific">Zeugodacus cucurbitae</name>
    <name type="common">Melon fruit fly</name>
    <name type="synonym">Bactrocera cucurbitae</name>
    <dbReference type="NCBI Taxonomy" id="28588"/>
    <lineage>
        <taxon>Eukaryota</taxon>
        <taxon>Metazoa</taxon>
        <taxon>Ecdysozoa</taxon>
        <taxon>Arthropoda</taxon>
        <taxon>Hexapoda</taxon>
        <taxon>Insecta</taxon>
        <taxon>Pterygota</taxon>
        <taxon>Neoptera</taxon>
        <taxon>Endopterygota</taxon>
        <taxon>Diptera</taxon>
        <taxon>Brachycera</taxon>
        <taxon>Muscomorpha</taxon>
        <taxon>Tephritoidea</taxon>
        <taxon>Tephritidae</taxon>
        <taxon>Zeugodacus</taxon>
        <taxon>Zeugodacus</taxon>
    </lineage>
</organism>
<feature type="non-terminal residue" evidence="2">
    <location>
        <position position="1"/>
    </location>
</feature>
<evidence type="ECO:0000256" key="1">
    <source>
        <dbReference type="SAM" id="MobiDB-lite"/>
    </source>
</evidence>
<reference evidence="2" key="2">
    <citation type="journal article" date="2015" name="Gigascience">
        <title>Reconstructing a comprehensive transcriptome assembly of a white-pupal translocated strain of the pest fruit fly Bactrocera cucurbitae.</title>
        <authorList>
            <person name="Sim S.B."/>
            <person name="Calla B."/>
            <person name="Hall B."/>
            <person name="DeRego T."/>
            <person name="Geib S.M."/>
        </authorList>
    </citation>
    <scope>NUCLEOTIDE SEQUENCE</scope>
</reference>
<dbReference type="EMBL" id="GBXI01015878">
    <property type="protein sequence ID" value="JAC98413.1"/>
    <property type="molecule type" value="Transcribed_RNA"/>
</dbReference>
<gene>
    <name evidence="2" type="primary">specc1l_2</name>
    <name evidence="2" type="ORF">g.47862</name>
</gene>
<feature type="compositionally biased region" description="Basic residues" evidence="1">
    <location>
        <begin position="83"/>
        <end position="94"/>
    </location>
</feature>
<feature type="region of interest" description="Disordered" evidence="1">
    <location>
        <begin position="49"/>
        <end position="98"/>
    </location>
</feature>
<feature type="compositionally biased region" description="Low complexity" evidence="1">
    <location>
        <begin position="51"/>
        <end position="61"/>
    </location>
</feature>
<protein>
    <submittedName>
        <fullName evidence="2">Cytospin-A</fullName>
    </submittedName>
</protein>
<proteinExistence type="predicted"/>
<sequence length="121" mass="13548">EDISTNTYRRPVFGVAYHRHTHTHIRVLHSKFCHMHAFFLRVKSHLSLHGPSATSASSTPRSTPPPTPEPPYTPSPTELQRSKSLKSIRVRKVSKGSLKSLRRGTICVTVSTHASSVFYSD</sequence>
<accession>A0A0A1WHA4</accession>